<proteinExistence type="predicted"/>
<dbReference type="PANTHER" id="PTHR45972:SF1">
    <property type="entry name" value="KELCH DOMAIN-CONTAINING PROTEIN 7A"/>
    <property type="match status" value="1"/>
</dbReference>
<reference evidence="4 5" key="1">
    <citation type="journal article" date="2021" name="Cell">
        <title>Tracing the genetic footprints of vertebrate landing in non-teleost ray-finned fishes.</title>
        <authorList>
            <person name="Bi X."/>
            <person name="Wang K."/>
            <person name="Yang L."/>
            <person name="Pan H."/>
            <person name="Jiang H."/>
            <person name="Wei Q."/>
            <person name="Fang M."/>
            <person name="Yu H."/>
            <person name="Zhu C."/>
            <person name="Cai Y."/>
            <person name="He Y."/>
            <person name="Gan X."/>
            <person name="Zeng H."/>
            <person name="Yu D."/>
            <person name="Zhu Y."/>
            <person name="Jiang H."/>
            <person name="Qiu Q."/>
            <person name="Yang H."/>
            <person name="Zhang Y.E."/>
            <person name="Wang W."/>
            <person name="Zhu M."/>
            <person name="He S."/>
            <person name="Zhang G."/>
        </authorList>
    </citation>
    <scope>NUCLEOTIDE SEQUENCE [LARGE SCALE GENOMIC DNA]</scope>
    <source>
        <strain evidence="4">Bchr_013</strain>
    </source>
</reference>
<name>A0A8X8BL87_POLSE</name>
<dbReference type="AlphaFoldDB" id="A0A8X8BL87"/>
<accession>A0A8X8BL87</accession>
<dbReference type="InterPro" id="IPR015915">
    <property type="entry name" value="Kelch-typ_b-propeller"/>
</dbReference>
<gene>
    <name evidence="4" type="primary">Klhdc7a</name>
    <name evidence="4" type="ORF">GTO96_0018878</name>
</gene>
<dbReference type="RefSeq" id="XP_039611363.1">
    <property type="nucleotide sequence ID" value="XM_039755429.1"/>
</dbReference>
<evidence type="ECO:0000256" key="2">
    <source>
        <dbReference type="ARBA" id="ARBA00022737"/>
    </source>
</evidence>
<dbReference type="Proteomes" id="UP000886611">
    <property type="component" value="Unassembled WGS sequence"/>
</dbReference>
<evidence type="ECO:0000256" key="3">
    <source>
        <dbReference type="SAM" id="MobiDB-lite"/>
    </source>
</evidence>
<keyword evidence="1" id="KW-0880">Kelch repeat</keyword>
<dbReference type="SUPFAM" id="SSF117281">
    <property type="entry name" value="Kelch motif"/>
    <property type="match status" value="1"/>
</dbReference>
<keyword evidence="2" id="KW-0677">Repeat</keyword>
<feature type="region of interest" description="Disordered" evidence="3">
    <location>
        <begin position="379"/>
        <end position="413"/>
    </location>
</feature>
<keyword evidence="5" id="KW-1185">Reference proteome</keyword>
<sequence length="811" mass="91061">MPTEDLWGMQFDMQLLGKLSLSVVAVLLASWAYRFYSSRGRKPLSQDGETQVTGQGKEEVTDCCVGCNANLRQRKRSQKEEEQEVSRERAETDFVHHTKEMEAVNHKVLQPISKSHMDLEFTVPKKGPGEEELGSKGDNNDNCHVDSGDLPSKESFIPGQGVEEQVEVGEPLASKCNKDALQSTRVLEVSSDQERSRSPALLTTVNSGLGVERELRENLEHPGSCFHFQSKAEIKVEDSNLVVETPGVGRRQMHGKIYEYFIESASHSVSDDNTYQPSYSTPQLVQYGDHVIHDACLEELEAKLKVDRGSCWRGSNDPPSTANSISSPSSHLDSVFMDDFENGYKEEASGILADRSRHGSGRSRKESLSHIVENSELQISLLDPRSSSTPASSRLNSRTPSSEKLCFSPTGSARDPWDNETNLNILAGNSQTENVDSAELDILKCQLDLGNCLKALTVAQKHRLPELQEAAYKVMSDNYLQVLKDPAIYGRLRANEREQIQTRRLRGKKHLVVVDMDPQDYLDPRFQNPKDSSLRTSSRLYYYDNQNDSWHPLSSVPREVISKGCSMCTMDNYLFITAGCQGTNGKMKPSCKVFCFNPITGIWKEICPMNQARPQCKLVALHGYLYAIGGECLYTVERYDPRVDRWNFVAPLPNDTFAVAHRATACNGEIYVSGGTLRYTLLRYNPKTNTWKESLIMGNKERTADMVAVKSFIYRFDVNPALGISVYRYHAVAKLWYECCIKRIPYSATFQCTVIDNLVYCINRQFTMRFLADEVSPAFVEEQLIALPAAKGILFPLTLSLPEMVAVQTSV</sequence>
<organism evidence="4 5">
    <name type="scientific">Polypterus senegalus</name>
    <name type="common">Senegal bichir</name>
    <dbReference type="NCBI Taxonomy" id="55291"/>
    <lineage>
        <taxon>Eukaryota</taxon>
        <taxon>Metazoa</taxon>
        <taxon>Chordata</taxon>
        <taxon>Craniata</taxon>
        <taxon>Vertebrata</taxon>
        <taxon>Euteleostomi</taxon>
        <taxon>Actinopterygii</taxon>
        <taxon>Polypteriformes</taxon>
        <taxon>Polypteridae</taxon>
        <taxon>Polypterus</taxon>
    </lineage>
</organism>
<evidence type="ECO:0000313" key="4">
    <source>
        <dbReference type="EMBL" id="KAG2458954.1"/>
    </source>
</evidence>
<dbReference type="SMART" id="SM00612">
    <property type="entry name" value="Kelch"/>
    <property type="match status" value="3"/>
</dbReference>
<comment type="caution">
    <text evidence="4">The sequence shown here is derived from an EMBL/GenBank/DDBJ whole genome shotgun (WGS) entry which is preliminary data.</text>
</comment>
<protein>
    <submittedName>
        <fullName evidence="4">KLD7A protein</fullName>
    </submittedName>
</protein>
<dbReference type="EMBL" id="JAATIS010005477">
    <property type="protein sequence ID" value="KAG2458954.1"/>
    <property type="molecule type" value="Genomic_DNA"/>
</dbReference>
<feature type="non-terminal residue" evidence="4">
    <location>
        <position position="811"/>
    </location>
</feature>
<feature type="non-terminal residue" evidence="4">
    <location>
        <position position="1"/>
    </location>
</feature>
<evidence type="ECO:0000256" key="1">
    <source>
        <dbReference type="ARBA" id="ARBA00022441"/>
    </source>
</evidence>
<dbReference type="OrthoDB" id="45365at2759"/>
<dbReference type="InterPro" id="IPR006652">
    <property type="entry name" value="Kelch_1"/>
</dbReference>
<evidence type="ECO:0000313" key="5">
    <source>
        <dbReference type="Proteomes" id="UP000886611"/>
    </source>
</evidence>
<dbReference type="InterPro" id="IPR052310">
    <property type="entry name" value="Kelch/BTB_domain_protein"/>
</dbReference>
<dbReference type="Pfam" id="PF01344">
    <property type="entry name" value="Kelch_1"/>
    <property type="match status" value="3"/>
</dbReference>
<feature type="compositionally biased region" description="Polar residues" evidence="3">
    <location>
        <begin position="385"/>
        <end position="402"/>
    </location>
</feature>
<dbReference type="Gene3D" id="2.120.10.80">
    <property type="entry name" value="Kelch-type beta propeller"/>
    <property type="match status" value="1"/>
</dbReference>
<dbReference type="GeneID" id="120530806"/>
<dbReference type="PANTHER" id="PTHR45972">
    <property type="entry name" value="BTB_2 DOMAIN-CONTAINING PROTEIN"/>
    <property type="match status" value="1"/>
</dbReference>